<dbReference type="RefSeq" id="WP_004821805.1">
    <property type="nucleotide sequence ID" value="NZ_KB849456.1"/>
</dbReference>
<comment type="caution">
    <text evidence="1">The sequence shown here is derived from an EMBL/GenBank/DDBJ whole genome shotgun (WGS) entry which is preliminary data.</text>
</comment>
<sequence>MNYKIIFTMLCVGFGLQGCSLFNQSECNNQQVTDRVKKLYSSQVNISFGSKLNQLTQQFNPNANKTTKTIPSIEGITLTKIKRLNLEKLQADKDNQDSQNLIDLITDRFEGAQYICQGVIQQEISTNVLADMTKELLDKDSNVIEENKLNIPVIYALYQHNGNQQFEVQYTAQNPLHLMLAIMLQKKQAKMTK</sequence>
<proteinExistence type="predicted"/>
<dbReference type="PATRIC" id="fig|1217656.3.peg.3204"/>
<dbReference type="eggNOG" id="ENOG5031SP0">
    <property type="taxonomic scope" value="Bacteria"/>
</dbReference>
<dbReference type="PROSITE" id="PS51257">
    <property type="entry name" value="PROKAR_LIPOPROTEIN"/>
    <property type="match status" value="1"/>
</dbReference>
<organism evidence="1 2">
    <name type="scientific">Acinetobacter guillouiae NIPH 991</name>
    <dbReference type="NCBI Taxonomy" id="1217656"/>
    <lineage>
        <taxon>Bacteria</taxon>
        <taxon>Pseudomonadati</taxon>
        <taxon>Pseudomonadota</taxon>
        <taxon>Gammaproteobacteria</taxon>
        <taxon>Moraxellales</taxon>
        <taxon>Moraxellaceae</taxon>
        <taxon>Acinetobacter</taxon>
    </lineage>
</organism>
<evidence type="ECO:0000313" key="1">
    <source>
        <dbReference type="EMBL" id="ENV16326.1"/>
    </source>
</evidence>
<dbReference type="AlphaFoldDB" id="N8WWH2"/>
<evidence type="ECO:0008006" key="3">
    <source>
        <dbReference type="Google" id="ProtNLM"/>
    </source>
</evidence>
<dbReference type="Proteomes" id="UP000013148">
    <property type="component" value="Unassembled WGS sequence"/>
</dbReference>
<accession>N8WWH2</accession>
<name>N8WWH2_ACIGI</name>
<evidence type="ECO:0000313" key="2">
    <source>
        <dbReference type="Proteomes" id="UP000013148"/>
    </source>
</evidence>
<gene>
    <name evidence="1" type="ORF">F964_03261</name>
</gene>
<keyword evidence="2" id="KW-1185">Reference proteome</keyword>
<reference evidence="1 2" key="1">
    <citation type="submission" date="2013-02" db="EMBL/GenBank/DDBJ databases">
        <title>The Genome Sequence of Acinetobacter guillouiae NIPH 991.</title>
        <authorList>
            <consortium name="The Broad Institute Genome Sequencing Platform"/>
            <consortium name="The Broad Institute Genome Sequencing Center for Infectious Disease"/>
            <person name="Cerqueira G."/>
            <person name="Feldgarden M."/>
            <person name="Courvalin P."/>
            <person name="Perichon B."/>
            <person name="Grillot-Courvalin C."/>
            <person name="Clermont D."/>
            <person name="Rocha E."/>
            <person name="Yoon E.-J."/>
            <person name="Nemec A."/>
            <person name="Walker B."/>
            <person name="Young S.K."/>
            <person name="Zeng Q."/>
            <person name="Gargeya S."/>
            <person name="Fitzgerald M."/>
            <person name="Haas B."/>
            <person name="Abouelleil A."/>
            <person name="Alvarado L."/>
            <person name="Arachchi H.M."/>
            <person name="Berlin A.M."/>
            <person name="Chapman S.B."/>
            <person name="Dewar J."/>
            <person name="Goldberg J."/>
            <person name="Griggs A."/>
            <person name="Gujja S."/>
            <person name="Hansen M."/>
            <person name="Howarth C."/>
            <person name="Imamovic A."/>
            <person name="Larimer J."/>
            <person name="McCowan C."/>
            <person name="Murphy C."/>
            <person name="Neiman D."/>
            <person name="Pearson M."/>
            <person name="Priest M."/>
            <person name="Roberts A."/>
            <person name="Saif S."/>
            <person name="Shea T."/>
            <person name="Sisk P."/>
            <person name="Sykes S."/>
            <person name="Wortman J."/>
            <person name="Nusbaum C."/>
            <person name="Birren B."/>
        </authorList>
    </citation>
    <scope>NUCLEOTIDE SEQUENCE [LARGE SCALE GENOMIC DNA]</scope>
    <source>
        <strain evidence="1 2">NIPH 991</strain>
    </source>
</reference>
<dbReference type="HOGENOM" id="CLU_1406087_0_0_6"/>
<protein>
    <recommendedName>
        <fullName evidence="3">Lipoprotein</fullName>
    </recommendedName>
</protein>
<dbReference type="EMBL" id="APPJ01000012">
    <property type="protein sequence ID" value="ENV16326.1"/>
    <property type="molecule type" value="Genomic_DNA"/>
</dbReference>